<dbReference type="NCBIfam" id="TIGR00043">
    <property type="entry name" value="rRNA maturation RNase YbeY"/>
    <property type="match status" value="1"/>
</dbReference>
<comment type="cofactor">
    <cofactor evidence="1">
        <name>Zn(2+)</name>
        <dbReference type="ChEBI" id="CHEBI:29105"/>
    </cofactor>
</comment>
<dbReference type="AlphaFoldDB" id="A0A1F7X7T7"/>
<keyword evidence="6" id="KW-0378">Hydrolase</keyword>
<evidence type="ECO:0000256" key="6">
    <source>
        <dbReference type="ARBA" id="ARBA00022801"/>
    </source>
</evidence>
<dbReference type="Proteomes" id="UP000177053">
    <property type="component" value="Unassembled WGS sequence"/>
</dbReference>
<dbReference type="InterPro" id="IPR002036">
    <property type="entry name" value="YbeY"/>
</dbReference>
<comment type="similarity">
    <text evidence="2">Belongs to the endoribonuclease YbeY family.</text>
</comment>
<dbReference type="GO" id="GO:0046872">
    <property type="term" value="F:metal ion binding"/>
    <property type="evidence" value="ECO:0007669"/>
    <property type="project" value="UniProtKB-KW"/>
</dbReference>
<dbReference type="SUPFAM" id="SSF55486">
    <property type="entry name" value="Metalloproteases ('zincins'), catalytic domain"/>
    <property type="match status" value="1"/>
</dbReference>
<comment type="caution">
    <text evidence="8">The sequence shown here is derived from an EMBL/GenBank/DDBJ whole genome shotgun (WGS) entry which is preliminary data.</text>
</comment>
<accession>A0A1F7X7T7</accession>
<keyword evidence="3" id="KW-0540">Nuclease</keyword>
<dbReference type="Gene3D" id="3.40.390.30">
    <property type="entry name" value="Metalloproteases ('zincins'), catalytic domain"/>
    <property type="match status" value="1"/>
</dbReference>
<evidence type="ECO:0000313" key="8">
    <source>
        <dbReference type="EMBL" id="OGM11021.1"/>
    </source>
</evidence>
<evidence type="ECO:0000313" key="9">
    <source>
        <dbReference type="Proteomes" id="UP000177053"/>
    </source>
</evidence>
<evidence type="ECO:0000256" key="7">
    <source>
        <dbReference type="ARBA" id="ARBA00022833"/>
    </source>
</evidence>
<evidence type="ECO:0000256" key="4">
    <source>
        <dbReference type="ARBA" id="ARBA00022723"/>
    </source>
</evidence>
<organism evidence="8 9">
    <name type="scientific">Candidatus Woesebacteria bacterium RBG_16_34_12</name>
    <dbReference type="NCBI Taxonomy" id="1802480"/>
    <lineage>
        <taxon>Bacteria</taxon>
        <taxon>Candidatus Woeseibacteriota</taxon>
    </lineage>
</organism>
<dbReference type="GO" id="GO:0006364">
    <property type="term" value="P:rRNA processing"/>
    <property type="evidence" value="ECO:0007669"/>
    <property type="project" value="InterPro"/>
</dbReference>
<dbReference type="GO" id="GO:0004519">
    <property type="term" value="F:endonuclease activity"/>
    <property type="evidence" value="ECO:0007669"/>
    <property type="project" value="UniProtKB-KW"/>
</dbReference>
<gene>
    <name evidence="8" type="ORF">A2Z22_04120</name>
</gene>
<sequence length="135" mass="15546">MIKVYVKKQTNYPVRASIIKEKLTEFLKKKGIVSDSVVSVVLIGKKKMTNISKKYLGKEESHNVLSFTESETNILSKKKHTDFVYPPDEMLNLGEILICYPEVFEEAKKEGKLIEDKVYELVEHGARHLLGEHHE</sequence>
<proteinExistence type="inferred from homology"/>
<reference evidence="8 9" key="1">
    <citation type="journal article" date="2016" name="Nat. Commun.">
        <title>Thousands of microbial genomes shed light on interconnected biogeochemical processes in an aquifer system.</title>
        <authorList>
            <person name="Anantharaman K."/>
            <person name="Brown C.T."/>
            <person name="Hug L.A."/>
            <person name="Sharon I."/>
            <person name="Castelle C.J."/>
            <person name="Probst A.J."/>
            <person name="Thomas B.C."/>
            <person name="Singh A."/>
            <person name="Wilkins M.J."/>
            <person name="Karaoz U."/>
            <person name="Brodie E.L."/>
            <person name="Williams K.H."/>
            <person name="Hubbard S.S."/>
            <person name="Banfield J.F."/>
        </authorList>
    </citation>
    <scope>NUCLEOTIDE SEQUENCE [LARGE SCALE GENOMIC DNA]</scope>
</reference>
<keyword evidence="7" id="KW-0862">Zinc</keyword>
<keyword evidence="5" id="KW-0255">Endonuclease</keyword>
<dbReference type="GO" id="GO:0004222">
    <property type="term" value="F:metalloendopeptidase activity"/>
    <property type="evidence" value="ECO:0007669"/>
    <property type="project" value="InterPro"/>
</dbReference>
<protein>
    <submittedName>
        <fullName evidence="8">rRNA maturation RNase YbeY</fullName>
    </submittedName>
</protein>
<evidence type="ECO:0000256" key="5">
    <source>
        <dbReference type="ARBA" id="ARBA00022759"/>
    </source>
</evidence>
<dbReference type="InterPro" id="IPR023091">
    <property type="entry name" value="MetalPrtase_cat_dom_sf_prd"/>
</dbReference>
<name>A0A1F7X7T7_9BACT</name>
<keyword evidence="4" id="KW-0479">Metal-binding</keyword>
<evidence type="ECO:0000256" key="3">
    <source>
        <dbReference type="ARBA" id="ARBA00022722"/>
    </source>
</evidence>
<evidence type="ECO:0000256" key="2">
    <source>
        <dbReference type="ARBA" id="ARBA00010875"/>
    </source>
</evidence>
<dbReference type="Pfam" id="PF02130">
    <property type="entry name" value="YbeY"/>
    <property type="match status" value="1"/>
</dbReference>
<dbReference type="EMBL" id="MGFS01000027">
    <property type="protein sequence ID" value="OGM11021.1"/>
    <property type="molecule type" value="Genomic_DNA"/>
</dbReference>
<evidence type="ECO:0000256" key="1">
    <source>
        <dbReference type="ARBA" id="ARBA00001947"/>
    </source>
</evidence>